<dbReference type="OMA" id="THAMHEK"/>
<evidence type="ECO:0000313" key="4">
    <source>
        <dbReference type="Proteomes" id="UP000253857"/>
    </source>
</evidence>
<sequence length="122" mass="13370">MNAEELKPKAIKASERFLESRGYEILETSWECTAGGADIIARDDADVVFVEVNAKTNTEAGFPAEAGTEAKRAKFERTAIAYMAGYEETDVSVRFDIISMVIIGESRAMLRHHINALSADPA</sequence>
<comment type="caution">
    <text evidence="2">The sequence shown here is derived from an EMBL/GenBank/DDBJ whole genome shotgun (WGS) entry which is preliminary data.</text>
</comment>
<dbReference type="PANTHER" id="PTHR34039">
    <property type="entry name" value="UPF0102 PROTEIN YRAN"/>
    <property type="match status" value="1"/>
</dbReference>
<gene>
    <name evidence="3" type="ORF">C1853_14190</name>
    <name evidence="2" type="ORF">C1871_03765</name>
</gene>
<evidence type="ECO:0000313" key="2">
    <source>
        <dbReference type="EMBL" id="RDB87913.1"/>
    </source>
</evidence>
<dbReference type="RefSeq" id="WP_015760292.1">
    <property type="nucleotide sequence ID" value="NZ_CABMOO010000028.1"/>
</dbReference>
<dbReference type="Proteomes" id="UP000253857">
    <property type="component" value="Unassembled WGS sequence"/>
</dbReference>
<dbReference type="PANTHER" id="PTHR34039:SF1">
    <property type="entry name" value="UPF0102 PROTEIN YRAN"/>
    <property type="match status" value="1"/>
</dbReference>
<protein>
    <submittedName>
        <fullName evidence="2">Uncharacterized protein</fullName>
    </submittedName>
</protein>
<dbReference type="InterPro" id="IPR011856">
    <property type="entry name" value="tRNA_endonuc-like_dom_sf"/>
</dbReference>
<dbReference type="Proteomes" id="UP000253915">
    <property type="component" value="Unassembled WGS sequence"/>
</dbReference>
<dbReference type="EMBL" id="PPUQ01000028">
    <property type="protein sequence ID" value="RDC34564.1"/>
    <property type="molecule type" value="Genomic_DNA"/>
</dbReference>
<evidence type="ECO:0000256" key="1">
    <source>
        <dbReference type="ARBA" id="ARBA00006738"/>
    </source>
</evidence>
<dbReference type="AlphaFoldDB" id="A0A369N635"/>
<dbReference type="Gene3D" id="3.40.1350.10">
    <property type="match status" value="1"/>
</dbReference>
<dbReference type="Pfam" id="PF02021">
    <property type="entry name" value="UPF0102"/>
    <property type="match status" value="1"/>
</dbReference>
<evidence type="ECO:0000313" key="3">
    <source>
        <dbReference type="EMBL" id="RDC34564.1"/>
    </source>
</evidence>
<comment type="similarity">
    <text evidence="1">Belongs to the UPF0102 family.</text>
</comment>
<dbReference type="InterPro" id="IPR011335">
    <property type="entry name" value="Restrct_endonuc-II-like"/>
</dbReference>
<proteinExistence type="inferred from homology"/>
<evidence type="ECO:0000313" key="5">
    <source>
        <dbReference type="Proteomes" id="UP000253915"/>
    </source>
</evidence>
<name>A0A369N635_EGGLN</name>
<organism evidence="2 4">
    <name type="scientific">Eggerthella lenta</name>
    <name type="common">Eubacterium lentum</name>
    <dbReference type="NCBI Taxonomy" id="84112"/>
    <lineage>
        <taxon>Bacteria</taxon>
        <taxon>Bacillati</taxon>
        <taxon>Actinomycetota</taxon>
        <taxon>Coriobacteriia</taxon>
        <taxon>Eggerthellales</taxon>
        <taxon>Eggerthellaceae</taxon>
        <taxon>Eggerthella</taxon>
    </lineage>
</organism>
<accession>A0A369N635</accession>
<dbReference type="InterPro" id="IPR003509">
    <property type="entry name" value="UPF0102_YraN-like"/>
</dbReference>
<dbReference type="EMBL" id="PPTY01000003">
    <property type="protein sequence ID" value="RDB87913.1"/>
    <property type="molecule type" value="Genomic_DNA"/>
</dbReference>
<reference evidence="4 5" key="1">
    <citation type="journal article" date="2018" name="Elife">
        <title>Discovery and characterization of a prevalent human gut bacterial enzyme sufficient for the inactivation of a family of plant toxins.</title>
        <authorList>
            <person name="Koppel N."/>
            <person name="Bisanz J.E."/>
            <person name="Pandelia M.E."/>
            <person name="Turnbaugh P.J."/>
            <person name="Balskus E.P."/>
        </authorList>
    </citation>
    <scope>NUCLEOTIDE SEQUENCE [LARGE SCALE GENOMIC DNA]</scope>
    <source>
        <strain evidence="3 5">16A</strain>
        <strain evidence="2 4">FAA1-1-60AUCSF</strain>
    </source>
</reference>
<dbReference type="GO" id="GO:0003676">
    <property type="term" value="F:nucleic acid binding"/>
    <property type="evidence" value="ECO:0007669"/>
    <property type="project" value="InterPro"/>
</dbReference>
<dbReference type="SUPFAM" id="SSF52980">
    <property type="entry name" value="Restriction endonuclease-like"/>
    <property type="match status" value="1"/>
</dbReference>